<dbReference type="Gene3D" id="1.10.418.10">
    <property type="entry name" value="Calponin-like domain"/>
    <property type="match status" value="1"/>
</dbReference>
<keyword evidence="4" id="KW-0175">Coiled coil</keyword>
<evidence type="ECO:0000259" key="8">
    <source>
        <dbReference type="PROSITE" id="PS51848"/>
    </source>
</evidence>
<dbReference type="Pfam" id="PF10358">
    <property type="entry name" value="NT-C2"/>
    <property type="match status" value="1"/>
</dbReference>
<evidence type="ECO:0008006" key="11">
    <source>
        <dbReference type="Google" id="ProtNLM"/>
    </source>
</evidence>
<organism evidence="9 10">
    <name type="scientific">Denticeps clupeoides</name>
    <name type="common">denticle herring</name>
    <dbReference type="NCBI Taxonomy" id="299321"/>
    <lineage>
        <taxon>Eukaryota</taxon>
        <taxon>Metazoa</taxon>
        <taxon>Chordata</taxon>
        <taxon>Craniata</taxon>
        <taxon>Vertebrata</taxon>
        <taxon>Euteleostomi</taxon>
        <taxon>Actinopterygii</taxon>
        <taxon>Neopterygii</taxon>
        <taxon>Teleostei</taxon>
        <taxon>Clupei</taxon>
        <taxon>Clupeiformes</taxon>
        <taxon>Denticipitoidei</taxon>
        <taxon>Denticipitidae</taxon>
        <taxon>Denticeps</taxon>
    </lineage>
</organism>
<evidence type="ECO:0000256" key="3">
    <source>
        <dbReference type="ARBA" id="ARBA00022753"/>
    </source>
</evidence>
<protein>
    <recommendedName>
        <fullName evidence="11">EH domain binding protein 1</fullName>
    </recommendedName>
</protein>
<accession>A0AAY4DR05</accession>
<dbReference type="InterPro" id="IPR019448">
    <property type="entry name" value="NT-C2"/>
</dbReference>
<dbReference type="AlphaFoldDB" id="A0AAY4DR05"/>
<feature type="domain" description="C2 NT-type" evidence="7">
    <location>
        <begin position="8"/>
        <end position="158"/>
    </location>
</feature>
<feature type="compositionally biased region" description="Polar residues" evidence="5">
    <location>
        <begin position="819"/>
        <end position="832"/>
    </location>
</feature>
<feature type="region of interest" description="Disordered" evidence="5">
    <location>
        <begin position="267"/>
        <end position="354"/>
    </location>
</feature>
<dbReference type="FunFam" id="1.10.418.10:FF:000023">
    <property type="entry name" value="EH domain-binding protein 1 isoform X1"/>
    <property type="match status" value="1"/>
</dbReference>
<dbReference type="Proteomes" id="UP000694580">
    <property type="component" value="Chromosome 8"/>
</dbReference>
<dbReference type="PANTHER" id="PTHR23167:SF43">
    <property type="entry name" value="EH DOMAIN-BINDING PROTEIN 1"/>
    <property type="match status" value="1"/>
</dbReference>
<dbReference type="PROSITE" id="PS50021">
    <property type="entry name" value="CH"/>
    <property type="match status" value="1"/>
</dbReference>
<dbReference type="Pfam" id="PF12130">
    <property type="entry name" value="bMERB_dom"/>
    <property type="match status" value="1"/>
</dbReference>
<dbReference type="InterPro" id="IPR022735">
    <property type="entry name" value="bMERB_dom"/>
</dbReference>
<evidence type="ECO:0000256" key="2">
    <source>
        <dbReference type="ARBA" id="ARBA00022553"/>
    </source>
</evidence>
<reference evidence="9 10" key="1">
    <citation type="submission" date="2020-06" db="EMBL/GenBank/DDBJ databases">
        <authorList>
            <consortium name="Wellcome Sanger Institute Data Sharing"/>
        </authorList>
    </citation>
    <scope>NUCLEOTIDE SEQUENCE [LARGE SCALE GENOMIC DNA]</scope>
</reference>
<feature type="compositionally biased region" description="Basic and acidic residues" evidence="5">
    <location>
        <begin position="715"/>
        <end position="726"/>
    </location>
</feature>
<feature type="compositionally biased region" description="Polar residues" evidence="5">
    <location>
        <begin position="382"/>
        <end position="395"/>
    </location>
</feature>
<dbReference type="PROSITE" id="PS51840">
    <property type="entry name" value="C2_NT"/>
    <property type="match status" value="1"/>
</dbReference>
<comment type="subcellular location">
    <subcellularLocation>
        <location evidence="1">Endosome</location>
    </subcellularLocation>
</comment>
<keyword evidence="3" id="KW-0967">Endosome</keyword>
<feature type="domain" description="BMERB" evidence="8">
    <location>
        <begin position="1024"/>
        <end position="1175"/>
    </location>
</feature>
<keyword evidence="10" id="KW-1185">Reference proteome</keyword>
<evidence type="ECO:0000256" key="5">
    <source>
        <dbReference type="SAM" id="MobiDB-lite"/>
    </source>
</evidence>
<feature type="region of interest" description="Disordered" evidence="5">
    <location>
        <begin position="587"/>
        <end position="607"/>
    </location>
</feature>
<dbReference type="GO" id="GO:0005768">
    <property type="term" value="C:endosome"/>
    <property type="evidence" value="ECO:0007669"/>
    <property type="project" value="UniProtKB-SubCell"/>
</dbReference>
<name>A0AAY4DR05_9TELE</name>
<feature type="domain" description="Calponin-homology (CH)" evidence="6">
    <location>
        <begin position="437"/>
        <end position="542"/>
    </location>
</feature>
<feature type="compositionally biased region" description="Basic and acidic residues" evidence="5">
    <location>
        <begin position="1172"/>
        <end position="1194"/>
    </location>
</feature>
<dbReference type="InterPro" id="IPR036872">
    <property type="entry name" value="CH_dom_sf"/>
</dbReference>
<dbReference type="InterPro" id="IPR001715">
    <property type="entry name" value="CH_dom"/>
</dbReference>
<dbReference type="SMART" id="SM00033">
    <property type="entry name" value="CH"/>
    <property type="match status" value="1"/>
</dbReference>
<evidence type="ECO:0000259" key="7">
    <source>
        <dbReference type="PROSITE" id="PS51840"/>
    </source>
</evidence>
<feature type="region of interest" description="Disordered" evidence="5">
    <location>
        <begin position="366"/>
        <end position="435"/>
    </location>
</feature>
<dbReference type="SMART" id="SM01203">
    <property type="entry name" value="DUF3585"/>
    <property type="match status" value="1"/>
</dbReference>
<proteinExistence type="predicted"/>
<reference evidence="9" key="2">
    <citation type="submission" date="2025-08" db="UniProtKB">
        <authorList>
            <consortium name="Ensembl"/>
        </authorList>
    </citation>
    <scope>IDENTIFICATION</scope>
</reference>
<feature type="region of interest" description="Disordered" evidence="5">
    <location>
        <begin position="813"/>
        <end position="842"/>
    </location>
</feature>
<feature type="compositionally biased region" description="Low complexity" evidence="5">
    <location>
        <begin position="928"/>
        <end position="949"/>
    </location>
</feature>
<gene>
    <name evidence="9" type="primary">EHBP1</name>
</gene>
<keyword evidence="2" id="KW-0597">Phosphoprotein</keyword>
<evidence type="ECO:0000256" key="1">
    <source>
        <dbReference type="ARBA" id="ARBA00004177"/>
    </source>
</evidence>
<reference evidence="9" key="3">
    <citation type="submission" date="2025-09" db="UniProtKB">
        <authorList>
            <consortium name="Ensembl"/>
        </authorList>
    </citation>
    <scope>IDENTIFICATION</scope>
</reference>
<dbReference type="InterPro" id="IPR050540">
    <property type="entry name" value="F-actin_Monoox_Mical"/>
</dbReference>
<feature type="region of interest" description="Disordered" evidence="5">
    <location>
        <begin position="633"/>
        <end position="662"/>
    </location>
</feature>
<dbReference type="PROSITE" id="PS51848">
    <property type="entry name" value="BMERB"/>
    <property type="match status" value="1"/>
</dbReference>
<dbReference type="CDD" id="cd21254">
    <property type="entry name" value="CH_EHBP1"/>
    <property type="match status" value="1"/>
</dbReference>
<evidence type="ECO:0000256" key="4">
    <source>
        <dbReference type="ARBA" id="ARBA00023054"/>
    </source>
</evidence>
<feature type="region of interest" description="Disordered" evidence="5">
    <location>
        <begin position="705"/>
        <end position="747"/>
    </location>
</feature>
<dbReference type="GeneTree" id="ENSGT00940000157597"/>
<feature type="compositionally biased region" description="Pro residues" evidence="5">
    <location>
        <begin position="633"/>
        <end position="647"/>
    </location>
</feature>
<feature type="region of interest" description="Disordered" evidence="5">
    <location>
        <begin position="1163"/>
        <end position="1194"/>
    </location>
</feature>
<sequence>MASVWKRLQRVGKHASKFQFVASYQELMVECTKKWQPDKLVVVWTRRSRRKSSKSHSWQPGIKNPYRGVVVWPVPENIEITVTLFKDPHAEEFEDKEWTFVIENESPSGRRKALATSSINMKQYASPMPTQTDVKLKFKPLSKKVVSATLQFSLSCIFLREGKATDEDMQSLASLMSMKQADIGNLDDFEEENDEDEENRVNQEEKAAKITEIVNQLNALSSLDGEPEDCLKQANKPAAKSACSSEELISKLNFMEEDDQETLNMSINPFEEPEDPTDLNPFGDPDEEKEKPLTTFAHPTEQSFYNQDPNNPFNDPDPEVPCNTNPFDEPETEPETHPEWTPPQPSAKKSVHPVDMSKYLYADVSKTDEEELDESNPFYEPKTSSPAQPSTPSHSTLEKSTKRRAPAPPSSTPVAPSPKITPEKPSPIPSPVLGGKPNASQSLLAWCREVTKNYRGVKITNFTTSWRNGLAFCALLHHFRPDLLDYKSLNPQDIKENNKKAYDGFASLGISRLLEPSDMVLLAIPDKLTVMTYLYQIRAHFSGEELNVVQIEANSSRSTYKVGDFETDTNSSIDQEKFYAELNDVRRDSPQPPIAPETNGAAAGHTDDLEKEVVLVRGPDFSTPVSAVLPALEQPPPRSVPSSPVPSPCSVNTHPKPMPRTSILSESRDLNITPAVTRPISERRTLLKADTFDVADLSQRMDRRLQEASLSPGQEKSHQRTNEAHTEGLQPGSPTHKPGLSPTHKLGFSYNRDADLIKKKRASLRHSESDSADSIPSQNHKHSSKPQSKVQSRQEELKERARLLLEQARRDAALKAGNKTPTGTLSAAPNRTPQRDEERRRQLRERARQLIAEARSGVKMAELPIYGEMAADKLKGRSKAAGGELLSIPTFPLLTCLSLTACHAGVQNSRHVDLKLKKLAEVRPQGGSSPSSSSSSSSLTASTTSPLNELRAERLRRATERLRSPVVFSKESAVRKTQLKSFSQYIEPKSELIRQRSVPDDCRRLNEGRAVVMESEGRRPYEDEVLNKAFKDTSQYVVGELAALESEQKQIDTRASWVEKRLRYLMDTGNNKEEEEAMMQEWFTLVNKKNALIRRQNQLSLLEKEHDLERRFELLNRELRAMLAIEDWQKTEAQKRREQLLLDELVILVNKRDALVRDLDAQEKEAEEEDEHLERTLEQNKGKMAKKEEKCVLQ</sequence>
<feature type="region of interest" description="Disordered" evidence="5">
    <location>
        <begin position="761"/>
        <end position="797"/>
    </location>
</feature>
<dbReference type="PANTHER" id="PTHR23167">
    <property type="entry name" value="CALPONIN HOMOLOGY DOMAIN-CONTAINING PROTEIN DDB_G0272472-RELATED"/>
    <property type="match status" value="1"/>
</dbReference>
<dbReference type="Pfam" id="PF00307">
    <property type="entry name" value="CH"/>
    <property type="match status" value="1"/>
</dbReference>
<evidence type="ECO:0000313" key="10">
    <source>
        <dbReference type="Proteomes" id="UP000694580"/>
    </source>
</evidence>
<dbReference type="SUPFAM" id="SSF47576">
    <property type="entry name" value="Calponin-homology domain, CH-domain"/>
    <property type="match status" value="1"/>
</dbReference>
<evidence type="ECO:0000259" key="6">
    <source>
        <dbReference type="PROSITE" id="PS50021"/>
    </source>
</evidence>
<evidence type="ECO:0000313" key="9">
    <source>
        <dbReference type="Ensembl" id="ENSDCDP00010046826.1"/>
    </source>
</evidence>
<feature type="compositionally biased region" description="Basic and acidic residues" evidence="5">
    <location>
        <begin position="833"/>
        <end position="842"/>
    </location>
</feature>
<feature type="region of interest" description="Disordered" evidence="5">
    <location>
        <begin position="922"/>
        <end position="949"/>
    </location>
</feature>
<dbReference type="Ensembl" id="ENSDCDT00010057033.1">
    <property type="protein sequence ID" value="ENSDCDP00010046826.1"/>
    <property type="gene ID" value="ENSDCDG00010028484.1"/>
</dbReference>